<gene>
    <name evidence="2" type="ORF">EOE48_03765</name>
</gene>
<proteinExistence type="predicted"/>
<evidence type="ECO:0000313" key="2">
    <source>
        <dbReference type="EMBL" id="RVU21218.1"/>
    </source>
</evidence>
<keyword evidence="3" id="KW-1185">Reference proteome</keyword>
<protein>
    <submittedName>
        <fullName evidence="2">Uncharacterized protein</fullName>
    </submittedName>
</protein>
<comment type="caution">
    <text evidence="2">The sequence shown here is derived from an EMBL/GenBank/DDBJ whole genome shotgun (WGS) entry which is preliminary data.</text>
</comment>
<evidence type="ECO:0000256" key="1">
    <source>
        <dbReference type="SAM" id="MobiDB-lite"/>
    </source>
</evidence>
<evidence type="ECO:0000313" key="3">
    <source>
        <dbReference type="Proteomes" id="UP000286997"/>
    </source>
</evidence>
<reference evidence="2 3" key="1">
    <citation type="submission" date="2019-01" db="EMBL/GenBank/DDBJ databases">
        <authorList>
            <person name="Chen W.-M."/>
        </authorList>
    </citation>
    <scope>NUCLEOTIDE SEQUENCE [LARGE SCALE GENOMIC DNA]</scope>
    <source>
        <strain evidence="2 3">TER-1</strain>
    </source>
</reference>
<feature type="region of interest" description="Disordered" evidence="1">
    <location>
        <begin position="1"/>
        <end position="32"/>
    </location>
</feature>
<accession>A0A3S2VU83</accession>
<sequence length="81" mass="8597">MASVIGGLPGSGLVARSPVLTRHRRWPPPREIPPAPALWRARRRALPLSVSYTTPRDTTRAVIPCAVLPAGGRGATSPDPL</sequence>
<organism evidence="2 3">
    <name type="scientific">Methylobacterium oryzihabitans</name>
    <dbReference type="NCBI Taxonomy" id="2499852"/>
    <lineage>
        <taxon>Bacteria</taxon>
        <taxon>Pseudomonadati</taxon>
        <taxon>Pseudomonadota</taxon>
        <taxon>Alphaproteobacteria</taxon>
        <taxon>Hyphomicrobiales</taxon>
        <taxon>Methylobacteriaceae</taxon>
        <taxon>Methylobacterium</taxon>
    </lineage>
</organism>
<name>A0A3S2VU83_9HYPH</name>
<dbReference type="EMBL" id="SACP01000002">
    <property type="protein sequence ID" value="RVU21218.1"/>
    <property type="molecule type" value="Genomic_DNA"/>
</dbReference>
<dbReference type="Proteomes" id="UP000286997">
    <property type="component" value="Unassembled WGS sequence"/>
</dbReference>
<dbReference type="AlphaFoldDB" id="A0A3S2VU83"/>